<sequence length="628" mass="67572">MQLTIPNAQIWLFSLPLIANIVSAASCRPFNHVYPPPRNATNHTITSASERLNLTFAQLLENETLQVVTNSTSASVDVFSIHDTESLFTFHHTASSLATSGEGVKEVGSNTVYRVASISKAWTLYVWLLTTGDSAFNDPVTKYVSELAGYARQNAKEDQLNVVDWNSITIGALASQLSGGSRDTAWGPQIDAPYQQLLGLPPPPIDVSESSFCGEPLPYSSVKFACNRSAFFDTNLGRPPTTAPFSSPVYANTPYQILAYALENITNTSFAELFQDHLVEPLDLRSTFYSAPADSNNSVIPVNATVSGYNADFLDSAPFGGYYSSAHDVSIVARSILNSTFLSPAQTRRWLKPLSFLPPGPLSENGGVVQAVGAPWEIIRAPTTTSTLLDASSCDACSITSTDTNATAAERYQTWVYTKEGDLGMYSSLTALMPEFDVGFTILAAGSSPRALVLNIADMITETFVPALFEAARAETATTYAGRFVDDTTNSSVTLEIPDAHNGDQGLRLVEWMYNGTDFLQSLGATLFGLPQGTVPKVTLYPDGLTSTTGAGEEVEEGWRAAFTPPEDPPAAGAFSSSCWGWSSIGGQSYGGIAFDDFRFRIEVDKNGARRAVGLELPVLQVSLTRVE</sequence>
<evidence type="ECO:0000259" key="2">
    <source>
        <dbReference type="Pfam" id="PF00144"/>
    </source>
</evidence>
<evidence type="ECO:0000313" key="4">
    <source>
        <dbReference type="EMBL" id="KAK5953184.1"/>
    </source>
</evidence>
<comment type="caution">
    <text evidence="4">The sequence shown here is derived from an EMBL/GenBank/DDBJ whole genome shotgun (WGS) entry which is preliminary data.</text>
</comment>
<dbReference type="AlphaFoldDB" id="A0AAN8EDP0"/>
<dbReference type="InterPro" id="IPR012338">
    <property type="entry name" value="Beta-lactam/transpept-like"/>
</dbReference>
<reference evidence="4 5" key="1">
    <citation type="submission" date="2022-12" db="EMBL/GenBank/DDBJ databases">
        <title>Genomic features and morphological characterization of a novel Knufia sp. strain isolated from spacecraft assembly facility.</title>
        <authorList>
            <person name="Teixeira M."/>
            <person name="Chander A.M."/>
            <person name="Stajich J.E."/>
            <person name="Venkateswaran K."/>
        </authorList>
    </citation>
    <scope>NUCLEOTIDE SEQUENCE [LARGE SCALE GENOMIC DNA]</scope>
    <source>
        <strain evidence="4 5">FJI-L2-BK-P2</strain>
    </source>
</reference>
<evidence type="ECO:0000313" key="5">
    <source>
        <dbReference type="Proteomes" id="UP001316803"/>
    </source>
</evidence>
<keyword evidence="5" id="KW-1185">Reference proteome</keyword>
<evidence type="ECO:0000259" key="3">
    <source>
        <dbReference type="Pfam" id="PF26335"/>
    </source>
</evidence>
<keyword evidence="1" id="KW-0732">Signal</keyword>
<proteinExistence type="predicted"/>
<feature type="domain" description="Beta-lactamase-related" evidence="2">
    <location>
        <begin position="104"/>
        <end position="449"/>
    </location>
</feature>
<accession>A0AAN8EDP0</accession>
<evidence type="ECO:0000256" key="1">
    <source>
        <dbReference type="SAM" id="SignalP"/>
    </source>
</evidence>
<evidence type="ECO:0008006" key="6">
    <source>
        <dbReference type="Google" id="ProtNLM"/>
    </source>
</evidence>
<feature type="chain" id="PRO_5042814975" description="Beta-lactamase-related domain-containing protein" evidence="1">
    <location>
        <begin position="25"/>
        <end position="628"/>
    </location>
</feature>
<name>A0AAN8EDP0_9EURO</name>
<dbReference type="Pfam" id="PF00144">
    <property type="entry name" value="Beta-lactamase"/>
    <property type="match status" value="1"/>
</dbReference>
<dbReference type="SUPFAM" id="SSF56601">
    <property type="entry name" value="beta-lactamase/transpeptidase-like"/>
    <property type="match status" value="1"/>
</dbReference>
<protein>
    <recommendedName>
        <fullName evidence="6">Beta-lactamase-related domain-containing protein</fullName>
    </recommendedName>
</protein>
<feature type="signal peptide" evidence="1">
    <location>
        <begin position="1"/>
        <end position="24"/>
    </location>
</feature>
<dbReference type="Gene3D" id="3.40.710.10">
    <property type="entry name" value="DD-peptidase/beta-lactamase superfamily"/>
    <property type="match status" value="1"/>
</dbReference>
<dbReference type="Proteomes" id="UP001316803">
    <property type="component" value="Unassembled WGS sequence"/>
</dbReference>
<dbReference type="Pfam" id="PF26335">
    <property type="entry name" value="ARB_00930_C"/>
    <property type="match status" value="1"/>
</dbReference>
<dbReference type="InterPro" id="IPR001466">
    <property type="entry name" value="Beta-lactam-related"/>
</dbReference>
<dbReference type="InterPro" id="IPR051478">
    <property type="entry name" value="Beta-lactamase-like_AB/R"/>
</dbReference>
<feature type="domain" description="Beta-lactamase-like ARB-00930-like C-terminal" evidence="3">
    <location>
        <begin position="472"/>
        <end position="627"/>
    </location>
</feature>
<dbReference type="PANTHER" id="PTHR22935:SF97">
    <property type="entry name" value="BETA-LACTAMASE-RELATED DOMAIN-CONTAINING PROTEIN"/>
    <property type="match status" value="1"/>
</dbReference>
<dbReference type="InterPro" id="IPR058664">
    <property type="entry name" value="ARB_00930-like_C"/>
</dbReference>
<organism evidence="4 5">
    <name type="scientific">Knufia fluminis</name>
    <dbReference type="NCBI Taxonomy" id="191047"/>
    <lineage>
        <taxon>Eukaryota</taxon>
        <taxon>Fungi</taxon>
        <taxon>Dikarya</taxon>
        <taxon>Ascomycota</taxon>
        <taxon>Pezizomycotina</taxon>
        <taxon>Eurotiomycetes</taxon>
        <taxon>Chaetothyriomycetidae</taxon>
        <taxon>Chaetothyriales</taxon>
        <taxon>Trichomeriaceae</taxon>
        <taxon>Knufia</taxon>
    </lineage>
</organism>
<dbReference type="EMBL" id="JAKLMC020000012">
    <property type="protein sequence ID" value="KAK5953184.1"/>
    <property type="molecule type" value="Genomic_DNA"/>
</dbReference>
<gene>
    <name evidence="4" type="ORF">OHC33_005752</name>
</gene>
<dbReference type="PANTHER" id="PTHR22935">
    <property type="entry name" value="PENICILLIN-BINDING PROTEIN"/>
    <property type="match status" value="1"/>
</dbReference>